<evidence type="ECO:0000256" key="4">
    <source>
        <dbReference type="PROSITE-ProRule" id="PRU00108"/>
    </source>
</evidence>
<feature type="DNA-binding region" description="Homeobox" evidence="4">
    <location>
        <begin position="325"/>
        <end position="384"/>
    </location>
</feature>
<evidence type="ECO:0000256" key="6">
    <source>
        <dbReference type="SAM" id="MobiDB-lite"/>
    </source>
</evidence>
<dbReference type="AlphaFoldDB" id="H2YJ42"/>
<dbReference type="InterPro" id="IPR009057">
    <property type="entry name" value="Homeodomain-like_sf"/>
</dbReference>
<evidence type="ECO:0000256" key="5">
    <source>
        <dbReference type="RuleBase" id="RU000682"/>
    </source>
</evidence>
<dbReference type="eggNOG" id="KOG0489">
    <property type="taxonomic scope" value="Eukaryota"/>
</dbReference>
<reference evidence="8" key="2">
    <citation type="submission" date="2025-08" db="UniProtKB">
        <authorList>
            <consortium name="Ensembl"/>
        </authorList>
    </citation>
    <scope>IDENTIFICATION</scope>
</reference>
<evidence type="ECO:0000256" key="3">
    <source>
        <dbReference type="ARBA" id="ARBA00023242"/>
    </source>
</evidence>
<keyword evidence="2 4" id="KW-0371">Homeobox</keyword>
<organism evidence="8 9">
    <name type="scientific">Ciona savignyi</name>
    <name type="common">Pacific transparent sea squirt</name>
    <dbReference type="NCBI Taxonomy" id="51511"/>
    <lineage>
        <taxon>Eukaryota</taxon>
        <taxon>Metazoa</taxon>
        <taxon>Chordata</taxon>
        <taxon>Tunicata</taxon>
        <taxon>Ascidiacea</taxon>
        <taxon>Phlebobranchia</taxon>
        <taxon>Cionidae</taxon>
        <taxon>Ciona</taxon>
    </lineage>
</organism>
<dbReference type="Ensembl" id="ENSCSAVT00000005412.1">
    <property type="protein sequence ID" value="ENSCSAVP00000005341.1"/>
    <property type="gene ID" value="ENSCSAVG00000003189.1"/>
</dbReference>
<dbReference type="InterPro" id="IPR001356">
    <property type="entry name" value="HD"/>
</dbReference>
<feature type="region of interest" description="Disordered" evidence="6">
    <location>
        <begin position="184"/>
        <end position="251"/>
    </location>
</feature>
<dbReference type="SUPFAM" id="SSF46689">
    <property type="entry name" value="Homeodomain-like"/>
    <property type="match status" value="1"/>
</dbReference>
<evidence type="ECO:0000313" key="9">
    <source>
        <dbReference type="Proteomes" id="UP000007875"/>
    </source>
</evidence>
<accession>H2YJ42</accession>
<dbReference type="InterPro" id="IPR042768">
    <property type="entry name" value="MNX1/Ceh-12"/>
</dbReference>
<dbReference type="InterPro" id="IPR017970">
    <property type="entry name" value="Homeobox_CS"/>
</dbReference>
<proteinExistence type="predicted"/>
<dbReference type="SMART" id="SM00389">
    <property type="entry name" value="HOX"/>
    <property type="match status" value="1"/>
</dbReference>
<dbReference type="GO" id="GO:1990837">
    <property type="term" value="F:sequence-specific double-stranded DNA binding"/>
    <property type="evidence" value="ECO:0007669"/>
    <property type="project" value="TreeGrafter"/>
</dbReference>
<feature type="compositionally biased region" description="Basic and acidic residues" evidence="6">
    <location>
        <begin position="72"/>
        <end position="89"/>
    </location>
</feature>
<feature type="region of interest" description="Disordered" evidence="6">
    <location>
        <begin position="38"/>
        <end position="89"/>
    </location>
</feature>
<dbReference type="GO" id="GO:0007417">
    <property type="term" value="P:central nervous system development"/>
    <property type="evidence" value="ECO:0007669"/>
    <property type="project" value="TreeGrafter"/>
</dbReference>
<keyword evidence="9" id="KW-1185">Reference proteome</keyword>
<dbReference type="Pfam" id="PF00046">
    <property type="entry name" value="Homeodomain"/>
    <property type="match status" value="1"/>
</dbReference>
<dbReference type="STRING" id="51511.ENSCSAVP00000005341"/>
<dbReference type="InterPro" id="IPR020479">
    <property type="entry name" value="HD_metazoa"/>
</dbReference>
<dbReference type="GeneTree" id="ENSGT00940000164719"/>
<dbReference type="Gene3D" id="1.10.10.60">
    <property type="entry name" value="Homeodomain-like"/>
    <property type="match status" value="1"/>
</dbReference>
<sequence length="400" mass="45082">IMLSTSTSALVDVLRERLRHANEVNNHPDQSYVVLEERVSDSDVDRKSDSTPPPFITGSPTSSSELSSPGRRSSDPRKRKNENLIKEDTIAPKKAKFSIDSLLASDSDTKGDWPRNGGSFPAYNFEQACQVPRFTPNHLDFYNKDKTEENAVESNKNQHHLPTYPRSHLYPYFPVHPFQNGITNPSILHSPSDPPASSPPASLSPISSAASSPKPSREDEQSPNHDDGHSPNQTHDFRHEASSHNPPIGYYPGSFPHPMHLHGSQSFPHMLAGRVPNLPLVGAFGGHPFRPQFNLNTIPISWLRNDAVLRSLSEFAAHPGLMSRSRRPRTAFTSQQLLELERQFKLNKYLSRPKRFEVATTLQLTETQVKIWFQNRRMKWKRSKKSRAFQGSTSSAEKKD</sequence>
<reference evidence="9" key="1">
    <citation type="submission" date="2003-08" db="EMBL/GenBank/DDBJ databases">
        <authorList>
            <person name="Birren B."/>
            <person name="Nusbaum C."/>
            <person name="Abebe A."/>
            <person name="Abouelleil A."/>
            <person name="Adekoya E."/>
            <person name="Ait-zahra M."/>
            <person name="Allen N."/>
            <person name="Allen T."/>
            <person name="An P."/>
            <person name="Anderson M."/>
            <person name="Anderson S."/>
            <person name="Arachchi H."/>
            <person name="Armbruster J."/>
            <person name="Bachantsang P."/>
            <person name="Baldwin J."/>
            <person name="Barry A."/>
            <person name="Bayul T."/>
            <person name="Blitshsteyn B."/>
            <person name="Bloom T."/>
            <person name="Blye J."/>
            <person name="Boguslavskiy L."/>
            <person name="Borowsky M."/>
            <person name="Boukhgalter B."/>
            <person name="Brunache A."/>
            <person name="Butler J."/>
            <person name="Calixte N."/>
            <person name="Calvo S."/>
            <person name="Camarata J."/>
            <person name="Campo K."/>
            <person name="Chang J."/>
            <person name="Cheshatsang Y."/>
            <person name="Citroen M."/>
            <person name="Collymore A."/>
            <person name="Considine T."/>
            <person name="Cook A."/>
            <person name="Cooke P."/>
            <person name="Corum B."/>
            <person name="Cuomo C."/>
            <person name="David R."/>
            <person name="Dawoe T."/>
            <person name="Degray S."/>
            <person name="Dodge S."/>
            <person name="Dooley K."/>
            <person name="Dorje P."/>
            <person name="Dorjee K."/>
            <person name="Dorris L."/>
            <person name="Duffey N."/>
            <person name="Dupes A."/>
            <person name="Elkins T."/>
            <person name="Engels R."/>
            <person name="Erickson J."/>
            <person name="Farina A."/>
            <person name="Faro S."/>
            <person name="Ferreira P."/>
            <person name="Fischer H."/>
            <person name="Fitzgerald M."/>
            <person name="Foley K."/>
            <person name="Gage D."/>
            <person name="Galagan J."/>
            <person name="Gearin G."/>
            <person name="Gnerre S."/>
            <person name="Gnirke A."/>
            <person name="Goyette A."/>
            <person name="Graham J."/>
            <person name="Grandbois E."/>
            <person name="Gyaltsen K."/>
            <person name="Hafez N."/>
            <person name="Hagopian D."/>
            <person name="Hagos B."/>
            <person name="Hall J."/>
            <person name="Hatcher B."/>
            <person name="Heller A."/>
            <person name="Higgins H."/>
            <person name="Honan T."/>
            <person name="Horn A."/>
            <person name="Houde N."/>
            <person name="Hughes L."/>
            <person name="Hulme W."/>
            <person name="Husby E."/>
            <person name="Iliev I."/>
            <person name="Jaffe D."/>
            <person name="Jones C."/>
            <person name="Kamal M."/>
            <person name="Kamat A."/>
            <person name="Kamvysselis M."/>
            <person name="Karlsson E."/>
            <person name="Kells C."/>
            <person name="Kieu A."/>
            <person name="Kisner P."/>
            <person name="Kodira C."/>
            <person name="Kulbokas E."/>
            <person name="Labutti K."/>
            <person name="Lama D."/>
            <person name="Landers T."/>
            <person name="Leger J."/>
            <person name="Levine S."/>
            <person name="Lewis D."/>
            <person name="Lewis T."/>
            <person name="Lindblad-toh K."/>
            <person name="Liu X."/>
            <person name="Lokyitsang T."/>
            <person name="Lokyitsang Y."/>
            <person name="Lucien O."/>
            <person name="Lui A."/>
            <person name="Ma L.J."/>
            <person name="Mabbitt R."/>
            <person name="Macdonald J."/>
            <person name="Maclean C."/>
            <person name="Major J."/>
            <person name="Manning J."/>
            <person name="Marabella R."/>
            <person name="Maru K."/>
            <person name="Matthews C."/>
            <person name="Mauceli E."/>
            <person name="Mccarthy M."/>
            <person name="Mcdonough S."/>
            <person name="Mcghee T."/>
            <person name="Meldrim J."/>
            <person name="Meneus L."/>
            <person name="Mesirov J."/>
            <person name="Mihalev A."/>
            <person name="Mihova T."/>
            <person name="Mikkelsen T."/>
            <person name="Mlenga V."/>
            <person name="Moru K."/>
            <person name="Mozes J."/>
            <person name="Mulrain L."/>
            <person name="Munson G."/>
            <person name="Naylor J."/>
            <person name="Newes C."/>
            <person name="Nguyen C."/>
            <person name="Nguyen N."/>
            <person name="Nguyen T."/>
            <person name="Nicol R."/>
            <person name="Nielsen C."/>
            <person name="Nizzari M."/>
            <person name="Norbu C."/>
            <person name="Norbu N."/>
            <person name="O'donnell P."/>
            <person name="Okoawo O."/>
            <person name="O'leary S."/>
            <person name="Omotosho B."/>
            <person name="O'neill K."/>
            <person name="Osman S."/>
            <person name="Parker S."/>
            <person name="Perrin D."/>
            <person name="Phunkhang P."/>
            <person name="Piqani B."/>
            <person name="Purcell S."/>
            <person name="Rachupka T."/>
            <person name="Ramasamy U."/>
            <person name="Rameau R."/>
            <person name="Ray V."/>
            <person name="Raymond C."/>
            <person name="Retta R."/>
            <person name="Richardson S."/>
            <person name="Rise C."/>
            <person name="Rodriguez J."/>
            <person name="Rogers J."/>
            <person name="Rogov P."/>
            <person name="Rutman M."/>
            <person name="Schupbach R."/>
            <person name="Seaman C."/>
            <person name="Settipalli S."/>
            <person name="Sharpe T."/>
            <person name="Sheridan J."/>
            <person name="Sherpa N."/>
            <person name="Shi J."/>
            <person name="Smirnov S."/>
            <person name="Smith C."/>
            <person name="Sougnez C."/>
            <person name="Spencer B."/>
            <person name="Stalker J."/>
            <person name="Stange-thomann N."/>
            <person name="Stavropoulos S."/>
            <person name="Stetson K."/>
            <person name="Stone C."/>
            <person name="Stone S."/>
            <person name="Stubbs M."/>
            <person name="Talamas J."/>
            <person name="Tchuinga P."/>
            <person name="Tenzing P."/>
            <person name="Tesfaye S."/>
            <person name="Theodore J."/>
            <person name="Thoulutsang Y."/>
            <person name="Topham K."/>
            <person name="Towey S."/>
            <person name="Tsamla T."/>
            <person name="Tsomo N."/>
            <person name="Vallee D."/>
            <person name="Vassiliev H."/>
            <person name="Venkataraman V."/>
            <person name="Vinson J."/>
            <person name="Vo A."/>
            <person name="Wade C."/>
            <person name="Wang S."/>
            <person name="Wangchuk T."/>
            <person name="Wangdi T."/>
            <person name="Whittaker C."/>
            <person name="Wilkinson J."/>
            <person name="Wu Y."/>
            <person name="Wyman D."/>
            <person name="Yadav S."/>
            <person name="Yang S."/>
            <person name="Yang X."/>
            <person name="Yeager S."/>
            <person name="Yee E."/>
            <person name="Young G."/>
            <person name="Zainoun J."/>
            <person name="Zembeck L."/>
            <person name="Zimmer A."/>
            <person name="Zody M."/>
            <person name="Lander E."/>
        </authorList>
    </citation>
    <scope>NUCLEOTIDE SEQUENCE [LARGE SCALE GENOMIC DNA]</scope>
</reference>
<dbReference type="CDD" id="cd00086">
    <property type="entry name" value="homeodomain"/>
    <property type="match status" value="1"/>
</dbReference>
<dbReference type="PRINTS" id="PR00024">
    <property type="entry name" value="HOMEOBOX"/>
</dbReference>
<dbReference type="GO" id="GO:0048812">
    <property type="term" value="P:neuron projection morphogenesis"/>
    <property type="evidence" value="ECO:0007669"/>
    <property type="project" value="TreeGrafter"/>
</dbReference>
<evidence type="ECO:0000259" key="7">
    <source>
        <dbReference type="PROSITE" id="PS50071"/>
    </source>
</evidence>
<feature type="compositionally biased region" description="Low complexity" evidence="6">
    <location>
        <begin position="57"/>
        <end position="71"/>
    </location>
</feature>
<reference evidence="8" key="3">
    <citation type="submission" date="2025-09" db="UniProtKB">
        <authorList>
            <consortium name="Ensembl"/>
        </authorList>
    </citation>
    <scope>IDENTIFICATION</scope>
</reference>
<dbReference type="PANTHER" id="PTHR24335:SF4">
    <property type="entry name" value="EXTRA-EXTRA"/>
    <property type="match status" value="1"/>
</dbReference>
<dbReference type="GO" id="GO:0005634">
    <property type="term" value="C:nucleus"/>
    <property type="evidence" value="ECO:0007669"/>
    <property type="project" value="UniProtKB-SubCell"/>
</dbReference>
<dbReference type="InParanoid" id="H2YJ42"/>
<dbReference type="PANTHER" id="PTHR24335">
    <property type="entry name" value="MOTOR NEURON AND PANCREAS HOMEOBOX PROTEIN"/>
    <property type="match status" value="1"/>
</dbReference>
<dbReference type="PROSITE" id="PS00027">
    <property type="entry name" value="HOMEOBOX_1"/>
    <property type="match status" value="1"/>
</dbReference>
<dbReference type="OMA" id="NTIPISW"/>
<comment type="subcellular location">
    <subcellularLocation>
        <location evidence="4 5">Nucleus</location>
    </subcellularLocation>
</comment>
<keyword evidence="1 4" id="KW-0238">DNA-binding</keyword>
<evidence type="ECO:0000256" key="2">
    <source>
        <dbReference type="ARBA" id="ARBA00023155"/>
    </source>
</evidence>
<dbReference type="Proteomes" id="UP000007875">
    <property type="component" value="Unassembled WGS sequence"/>
</dbReference>
<feature type="compositionally biased region" description="Basic and acidic residues" evidence="6">
    <location>
        <begin position="38"/>
        <end position="49"/>
    </location>
</feature>
<dbReference type="GO" id="GO:0000981">
    <property type="term" value="F:DNA-binding transcription factor activity, RNA polymerase II-specific"/>
    <property type="evidence" value="ECO:0007669"/>
    <property type="project" value="InterPro"/>
</dbReference>
<protein>
    <recommendedName>
        <fullName evidence="7">Homeobox domain-containing protein</fullName>
    </recommendedName>
</protein>
<evidence type="ECO:0000256" key="1">
    <source>
        <dbReference type="ARBA" id="ARBA00023125"/>
    </source>
</evidence>
<feature type="compositionally biased region" description="Basic and acidic residues" evidence="6">
    <location>
        <begin position="215"/>
        <end position="242"/>
    </location>
</feature>
<feature type="domain" description="Homeobox" evidence="7">
    <location>
        <begin position="323"/>
        <end position="383"/>
    </location>
</feature>
<dbReference type="PROSITE" id="PS50071">
    <property type="entry name" value="HOMEOBOX_2"/>
    <property type="match status" value="1"/>
</dbReference>
<evidence type="ECO:0000313" key="8">
    <source>
        <dbReference type="Ensembl" id="ENSCSAVP00000005341.1"/>
    </source>
</evidence>
<feature type="compositionally biased region" description="Low complexity" evidence="6">
    <location>
        <begin position="199"/>
        <end position="214"/>
    </location>
</feature>
<dbReference type="HOGENOM" id="CLU_672591_0_0_1"/>
<name>H2YJ42_CIOSA</name>
<keyword evidence="3 4" id="KW-0539">Nucleus</keyword>